<comment type="caution">
    <text evidence="3">The sequence shown here is derived from an EMBL/GenBank/DDBJ whole genome shotgun (WGS) entry which is preliminary data.</text>
</comment>
<dbReference type="GO" id="GO:0006493">
    <property type="term" value="P:protein O-linked glycosylation"/>
    <property type="evidence" value="ECO:0007669"/>
    <property type="project" value="TreeGrafter"/>
</dbReference>
<dbReference type="PANTHER" id="PTHR11675:SF43">
    <property type="entry name" value="POLYPEPTIDE N-ACETYLGALACTOSAMINYLTRANSFERASE 1"/>
    <property type="match status" value="1"/>
</dbReference>
<dbReference type="VEuPathDB" id="VectorBase:LOC119159460"/>
<evidence type="ECO:0000313" key="4">
    <source>
        <dbReference type="Proteomes" id="UP000821866"/>
    </source>
</evidence>
<dbReference type="EMBL" id="JABSTU010000001">
    <property type="protein sequence ID" value="KAH8038492.1"/>
    <property type="molecule type" value="Genomic_DNA"/>
</dbReference>
<evidence type="ECO:0000256" key="1">
    <source>
        <dbReference type="ARBA" id="ARBA00023157"/>
    </source>
</evidence>
<dbReference type="Gene3D" id="3.90.550.10">
    <property type="entry name" value="Spore Coat Polysaccharide Biosynthesis Protein SpsA, Chain A"/>
    <property type="match status" value="1"/>
</dbReference>
<organism evidence="3 4">
    <name type="scientific">Rhipicephalus microplus</name>
    <name type="common">Cattle tick</name>
    <name type="synonym">Boophilus microplus</name>
    <dbReference type="NCBI Taxonomy" id="6941"/>
    <lineage>
        <taxon>Eukaryota</taxon>
        <taxon>Metazoa</taxon>
        <taxon>Ecdysozoa</taxon>
        <taxon>Arthropoda</taxon>
        <taxon>Chelicerata</taxon>
        <taxon>Arachnida</taxon>
        <taxon>Acari</taxon>
        <taxon>Parasitiformes</taxon>
        <taxon>Ixodida</taxon>
        <taxon>Ixodoidea</taxon>
        <taxon>Ixodidae</taxon>
        <taxon>Rhipicephalinae</taxon>
        <taxon>Rhipicephalus</taxon>
        <taxon>Boophilus</taxon>
    </lineage>
</organism>
<keyword evidence="2" id="KW-0472">Membrane</keyword>
<reference evidence="3" key="1">
    <citation type="journal article" date="2020" name="Cell">
        <title>Large-Scale Comparative Analyses of Tick Genomes Elucidate Their Genetic Diversity and Vector Capacities.</title>
        <authorList>
            <consortium name="Tick Genome and Microbiome Consortium (TIGMIC)"/>
            <person name="Jia N."/>
            <person name="Wang J."/>
            <person name="Shi W."/>
            <person name="Du L."/>
            <person name="Sun Y."/>
            <person name="Zhan W."/>
            <person name="Jiang J.F."/>
            <person name="Wang Q."/>
            <person name="Zhang B."/>
            <person name="Ji P."/>
            <person name="Bell-Sakyi L."/>
            <person name="Cui X.M."/>
            <person name="Yuan T.T."/>
            <person name="Jiang B.G."/>
            <person name="Yang W.F."/>
            <person name="Lam T.T."/>
            <person name="Chang Q.C."/>
            <person name="Ding S.J."/>
            <person name="Wang X.J."/>
            <person name="Zhu J.G."/>
            <person name="Ruan X.D."/>
            <person name="Zhao L."/>
            <person name="Wei J.T."/>
            <person name="Ye R.Z."/>
            <person name="Que T.C."/>
            <person name="Du C.H."/>
            <person name="Zhou Y.H."/>
            <person name="Cheng J.X."/>
            <person name="Dai P.F."/>
            <person name="Guo W.B."/>
            <person name="Han X.H."/>
            <person name="Huang E.J."/>
            <person name="Li L.F."/>
            <person name="Wei W."/>
            <person name="Gao Y.C."/>
            <person name="Liu J.Z."/>
            <person name="Shao H.Z."/>
            <person name="Wang X."/>
            <person name="Wang C.C."/>
            <person name="Yang T.C."/>
            <person name="Huo Q.B."/>
            <person name="Li W."/>
            <person name="Chen H.Y."/>
            <person name="Chen S.E."/>
            <person name="Zhou L.G."/>
            <person name="Ni X.B."/>
            <person name="Tian J.H."/>
            <person name="Sheng Y."/>
            <person name="Liu T."/>
            <person name="Pan Y.S."/>
            <person name="Xia L.Y."/>
            <person name="Li J."/>
            <person name="Zhao F."/>
            <person name="Cao W.C."/>
        </authorList>
    </citation>
    <scope>NUCLEOTIDE SEQUENCE</scope>
    <source>
        <strain evidence="3">Rmic-2018</strain>
    </source>
</reference>
<dbReference type="Proteomes" id="UP000821866">
    <property type="component" value="Chromosome 1"/>
</dbReference>
<evidence type="ECO:0000313" key="3">
    <source>
        <dbReference type="EMBL" id="KAH8038492.1"/>
    </source>
</evidence>
<dbReference type="SUPFAM" id="SSF53448">
    <property type="entry name" value="Nucleotide-diphospho-sugar transferases"/>
    <property type="match status" value="1"/>
</dbReference>
<sequence length="230" mass="25815">MALLFARRRRPTLVRLLSLLAIAGVTVLLLRSRITSDDHLDDRVAFRERLSPNDDRGKAAATAVDVPRRYGDDDSPVLPNVYDPDETEFFGRLNEEWGKGGAGVTLTGAEKEKADKEFSRAGFNAYICDRLPLNRTLGDRRHRSCRNAEYDVESLPTASVVIIFTDELFSALLRTVYSVINRTPQRLLREIILVDDYSQIGDKDAAPRFVSKSSHCPTELVPYTTIARSS</sequence>
<name>A0A9J6EW92_RHIMP</name>
<accession>A0A9J6EW92</accession>
<keyword evidence="2" id="KW-0812">Transmembrane</keyword>
<gene>
    <name evidence="3" type="ORF">HPB51_001665</name>
</gene>
<keyword evidence="1" id="KW-1015">Disulfide bond</keyword>
<evidence type="ECO:0008006" key="5">
    <source>
        <dbReference type="Google" id="ProtNLM"/>
    </source>
</evidence>
<evidence type="ECO:0000256" key="2">
    <source>
        <dbReference type="SAM" id="Phobius"/>
    </source>
</evidence>
<keyword evidence="4" id="KW-1185">Reference proteome</keyword>
<keyword evidence="2" id="KW-1133">Transmembrane helix</keyword>
<proteinExistence type="predicted"/>
<dbReference type="GO" id="GO:0004653">
    <property type="term" value="F:polypeptide N-acetylgalactosaminyltransferase activity"/>
    <property type="evidence" value="ECO:0007669"/>
    <property type="project" value="TreeGrafter"/>
</dbReference>
<reference evidence="3" key="2">
    <citation type="submission" date="2021-09" db="EMBL/GenBank/DDBJ databases">
        <authorList>
            <person name="Jia N."/>
            <person name="Wang J."/>
            <person name="Shi W."/>
            <person name="Du L."/>
            <person name="Sun Y."/>
            <person name="Zhan W."/>
            <person name="Jiang J."/>
            <person name="Wang Q."/>
            <person name="Zhang B."/>
            <person name="Ji P."/>
            <person name="Sakyi L.B."/>
            <person name="Cui X."/>
            <person name="Yuan T."/>
            <person name="Jiang B."/>
            <person name="Yang W."/>
            <person name="Lam T.T.-Y."/>
            <person name="Chang Q."/>
            <person name="Ding S."/>
            <person name="Wang X."/>
            <person name="Zhu J."/>
            <person name="Ruan X."/>
            <person name="Zhao L."/>
            <person name="Wei J."/>
            <person name="Que T."/>
            <person name="Du C."/>
            <person name="Cheng J."/>
            <person name="Dai P."/>
            <person name="Han X."/>
            <person name="Huang E."/>
            <person name="Gao Y."/>
            <person name="Liu J."/>
            <person name="Shao H."/>
            <person name="Ye R."/>
            <person name="Li L."/>
            <person name="Wei W."/>
            <person name="Wang X."/>
            <person name="Wang C."/>
            <person name="Huo Q."/>
            <person name="Li W."/>
            <person name="Guo W."/>
            <person name="Chen H."/>
            <person name="Chen S."/>
            <person name="Zhou L."/>
            <person name="Zhou L."/>
            <person name="Ni X."/>
            <person name="Tian J."/>
            <person name="Zhou Y."/>
            <person name="Sheng Y."/>
            <person name="Liu T."/>
            <person name="Pan Y."/>
            <person name="Xia L."/>
            <person name="Li J."/>
            <person name="Zhao F."/>
            <person name="Cao W."/>
        </authorList>
    </citation>
    <scope>NUCLEOTIDE SEQUENCE</scope>
    <source>
        <strain evidence="3">Rmic-2018</strain>
        <tissue evidence="3">Larvae</tissue>
    </source>
</reference>
<protein>
    <recommendedName>
        <fullName evidence="5">Polypeptide n-acetylgalactosaminyltransferase</fullName>
    </recommendedName>
</protein>
<dbReference type="GO" id="GO:0005794">
    <property type="term" value="C:Golgi apparatus"/>
    <property type="evidence" value="ECO:0007669"/>
    <property type="project" value="TreeGrafter"/>
</dbReference>
<feature type="transmembrane region" description="Helical" evidence="2">
    <location>
        <begin position="12"/>
        <end position="30"/>
    </location>
</feature>
<dbReference type="AlphaFoldDB" id="A0A9J6EW92"/>
<dbReference type="PANTHER" id="PTHR11675">
    <property type="entry name" value="N-ACETYLGALACTOSAMINYLTRANSFERASE"/>
    <property type="match status" value="1"/>
</dbReference>
<dbReference type="InterPro" id="IPR029044">
    <property type="entry name" value="Nucleotide-diphossugar_trans"/>
</dbReference>